<evidence type="ECO:0000256" key="1">
    <source>
        <dbReference type="ARBA" id="ARBA00022884"/>
    </source>
</evidence>
<gene>
    <name evidence="4" type="ORF">CITCOLO1_LOCUS17021</name>
</gene>
<keyword evidence="2" id="KW-0687">Ribonucleoprotein</keyword>
<feature type="domain" description="Sm" evidence="3">
    <location>
        <begin position="11"/>
        <end position="79"/>
    </location>
</feature>
<dbReference type="InterPro" id="IPR001163">
    <property type="entry name" value="Sm_dom_euk/arc"/>
</dbReference>
<dbReference type="EMBL" id="OZ021740">
    <property type="protein sequence ID" value="CAK9324775.1"/>
    <property type="molecule type" value="Genomic_DNA"/>
</dbReference>
<sequence>MVSPILSQGIFYLGDYLDRKLLVLCLDERCFIGTFCSFDHYGSIVLESAFERNVVENQYCDNPIGLLVVRAENIILIGELDLSLPQLPPHMTSVSLPQILTARKAERESLVLKRTLKKWMEELLEEDM</sequence>
<dbReference type="SMART" id="SM00651">
    <property type="entry name" value="Sm"/>
    <property type="match status" value="1"/>
</dbReference>
<evidence type="ECO:0000259" key="3">
    <source>
        <dbReference type="SMART" id="SM00651"/>
    </source>
</evidence>
<dbReference type="InterPro" id="IPR010920">
    <property type="entry name" value="LSM_dom_sf"/>
</dbReference>
<evidence type="ECO:0000256" key="2">
    <source>
        <dbReference type="ARBA" id="ARBA00023274"/>
    </source>
</evidence>
<dbReference type="SUPFAM" id="SSF50182">
    <property type="entry name" value="Sm-like ribonucleoproteins"/>
    <property type="match status" value="1"/>
</dbReference>
<name>A0ABP0YYZ6_9ROSI</name>
<dbReference type="Gene3D" id="2.30.30.100">
    <property type="match status" value="1"/>
</dbReference>
<proteinExistence type="predicted"/>
<keyword evidence="1" id="KW-0694">RNA-binding</keyword>
<dbReference type="Pfam" id="PF01423">
    <property type="entry name" value="LSM"/>
    <property type="match status" value="1"/>
</dbReference>
<organism evidence="4 5">
    <name type="scientific">Citrullus colocynthis</name>
    <name type="common">colocynth</name>
    <dbReference type="NCBI Taxonomy" id="252529"/>
    <lineage>
        <taxon>Eukaryota</taxon>
        <taxon>Viridiplantae</taxon>
        <taxon>Streptophyta</taxon>
        <taxon>Embryophyta</taxon>
        <taxon>Tracheophyta</taxon>
        <taxon>Spermatophyta</taxon>
        <taxon>Magnoliopsida</taxon>
        <taxon>eudicotyledons</taxon>
        <taxon>Gunneridae</taxon>
        <taxon>Pentapetalae</taxon>
        <taxon>rosids</taxon>
        <taxon>fabids</taxon>
        <taxon>Cucurbitales</taxon>
        <taxon>Cucurbitaceae</taxon>
        <taxon>Benincaseae</taxon>
        <taxon>Citrullus</taxon>
    </lineage>
</organism>
<evidence type="ECO:0000313" key="5">
    <source>
        <dbReference type="Proteomes" id="UP001642487"/>
    </source>
</evidence>
<dbReference type="PANTHER" id="PTHR15588">
    <property type="entry name" value="LSM1"/>
    <property type="match status" value="1"/>
</dbReference>
<dbReference type="PANTHER" id="PTHR15588:SF8">
    <property type="entry name" value="U6 SNRNA-ASSOCIATED SM-LIKE PROTEIN LSM1"/>
    <property type="match status" value="1"/>
</dbReference>
<reference evidence="4 5" key="1">
    <citation type="submission" date="2024-03" db="EMBL/GenBank/DDBJ databases">
        <authorList>
            <person name="Gkanogiannis A."/>
            <person name="Becerra Lopez-Lavalle L."/>
        </authorList>
    </citation>
    <scope>NUCLEOTIDE SEQUENCE [LARGE SCALE GENOMIC DNA]</scope>
</reference>
<protein>
    <recommendedName>
        <fullName evidence="3">Sm domain-containing protein</fullName>
    </recommendedName>
</protein>
<dbReference type="InterPro" id="IPR044642">
    <property type="entry name" value="PTHR15588"/>
</dbReference>
<evidence type="ECO:0000313" key="4">
    <source>
        <dbReference type="EMBL" id="CAK9324775.1"/>
    </source>
</evidence>
<accession>A0ABP0YYZ6</accession>
<dbReference type="Proteomes" id="UP001642487">
    <property type="component" value="Chromosome 6"/>
</dbReference>
<keyword evidence="5" id="KW-1185">Reference proteome</keyword>